<keyword evidence="2" id="KW-1185">Reference proteome</keyword>
<dbReference type="SUPFAM" id="SSF56091">
    <property type="entry name" value="DNA ligase/mRNA capping enzyme, catalytic domain"/>
    <property type="match status" value="1"/>
</dbReference>
<dbReference type="Proteomes" id="UP001596050">
    <property type="component" value="Unassembled WGS sequence"/>
</dbReference>
<gene>
    <name evidence="1" type="ORF">ACFPN5_05525</name>
</gene>
<dbReference type="EMBL" id="JBHSMU010000005">
    <property type="protein sequence ID" value="MFC5459265.1"/>
    <property type="molecule type" value="Genomic_DNA"/>
</dbReference>
<sequence length="92" mass="10578">MRSEFLAQECRRSPWRFKAYYSVWHRSGRVCYSRFARVDAGDVRIFSRSGLDWTSKLTRLQDDIAGSGLPNGWYDGEIAVLDANGRPDFGLL</sequence>
<dbReference type="RefSeq" id="WP_379780958.1">
    <property type="nucleotide sequence ID" value="NZ_JBHSMU010000005.1"/>
</dbReference>
<evidence type="ECO:0000313" key="2">
    <source>
        <dbReference type="Proteomes" id="UP001596050"/>
    </source>
</evidence>
<proteinExistence type="predicted"/>
<name>A0ABW0L1G2_9BURK</name>
<comment type="caution">
    <text evidence="1">The sequence shown here is derived from an EMBL/GenBank/DDBJ whole genome shotgun (WGS) entry which is preliminary data.</text>
</comment>
<accession>A0ABW0L1G2</accession>
<reference evidence="2" key="1">
    <citation type="journal article" date="2019" name="Int. J. Syst. Evol. Microbiol.">
        <title>The Global Catalogue of Microorganisms (GCM) 10K type strain sequencing project: providing services to taxonomists for standard genome sequencing and annotation.</title>
        <authorList>
            <consortium name="The Broad Institute Genomics Platform"/>
            <consortium name="The Broad Institute Genome Sequencing Center for Infectious Disease"/>
            <person name="Wu L."/>
            <person name="Ma J."/>
        </authorList>
    </citation>
    <scope>NUCLEOTIDE SEQUENCE [LARGE SCALE GENOMIC DNA]</scope>
    <source>
        <strain evidence="2">KACC 12649</strain>
    </source>
</reference>
<evidence type="ECO:0008006" key="3">
    <source>
        <dbReference type="Google" id="ProtNLM"/>
    </source>
</evidence>
<organism evidence="1 2">
    <name type="scientific">Massilia niabensis</name>
    <dbReference type="NCBI Taxonomy" id="544910"/>
    <lineage>
        <taxon>Bacteria</taxon>
        <taxon>Pseudomonadati</taxon>
        <taxon>Pseudomonadota</taxon>
        <taxon>Betaproteobacteria</taxon>
        <taxon>Burkholderiales</taxon>
        <taxon>Oxalobacteraceae</taxon>
        <taxon>Telluria group</taxon>
        <taxon>Massilia</taxon>
    </lineage>
</organism>
<evidence type="ECO:0000313" key="1">
    <source>
        <dbReference type="EMBL" id="MFC5459265.1"/>
    </source>
</evidence>
<dbReference type="Gene3D" id="3.30.470.30">
    <property type="entry name" value="DNA ligase/mRNA capping enzyme"/>
    <property type="match status" value="1"/>
</dbReference>
<protein>
    <recommendedName>
        <fullName evidence="3">ATP-dependent DNA ligase family profile domain-containing protein</fullName>
    </recommendedName>
</protein>